<keyword evidence="8" id="KW-0448">Lipopolysaccharide biosynthesis</keyword>
<evidence type="ECO:0000256" key="5">
    <source>
        <dbReference type="ARBA" id="ARBA00022519"/>
    </source>
</evidence>
<dbReference type="GO" id="GO:0009103">
    <property type="term" value="P:lipopolysaccharide biosynthetic process"/>
    <property type="evidence" value="ECO:0007669"/>
    <property type="project" value="UniProtKB-KW"/>
</dbReference>
<evidence type="ECO:0000256" key="2">
    <source>
        <dbReference type="ARBA" id="ARBA00007362"/>
    </source>
</evidence>
<dbReference type="GO" id="GO:0022857">
    <property type="term" value="F:transmembrane transporter activity"/>
    <property type="evidence" value="ECO:0007669"/>
    <property type="project" value="InterPro"/>
</dbReference>
<evidence type="ECO:0000256" key="1">
    <source>
        <dbReference type="ARBA" id="ARBA00004651"/>
    </source>
</evidence>
<feature type="transmembrane region" description="Helical" evidence="12">
    <location>
        <begin position="40"/>
        <end position="63"/>
    </location>
</feature>
<dbReference type="AlphaFoldDB" id="A0A977PVH7"/>
<dbReference type="Gene3D" id="1.10.3730.20">
    <property type="match status" value="1"/>
</dbReference>
<reference evidence="14" key="1">
    <citation type="submission" date="2021-04" db="EMBL/GenBank/DDBJ databases">
        <title>Genome sequence of Woronichinia naegeliana from Washington state freshwater lake bloom.</title>
        <authorList>
            <person name="Dreher T.W."/>
        </authorList>
    </citation>
    <scope>NUCLEOTIDE SEQUENCE</scope>
    <source>
        <strain evidence="14">WA131</strain>
    </source>
</reference>
<evidence type="ECO:0000256" key="12">
    <source>
        <dbReference type="SAM" id="Phobius"/>
    </source>
</evidence>
<protein>
    <submittedName>
        <fullName evidence="14">EamA family transporter</fullName>
    </submittedName>
</protein>
<evidence type="ECO:0000259" key="13">
    <source>
        <dbReference type="Pfam" id="PF00892"/>
    </source>
</evidence>
<comment type="subcellular location">
    <subcellularLocation>
        <location evidence="1">Cell membrane</location>
        <topology evidence="1">Multi-pass membrane protein</topology>
    </subcellularLocation>
</comment>
<keyword evidence="6" id="KW-0441">Lipid A biosynthesis</keyword>
<feature type="domain" description="EamA" evidence="13">
    <location>
        <begin position="50"/>
        <end position="116"/>
    </location>
</feature>
<dbReference type="InterPro" id="IPR000390">
    <property type="entry name" value="Small_drug/metabolite_transptr"/>
</dbReference>
<dbReference type="SUPFAM" id="SSF103481">
    <property type="entry name" value="Multidrug resistance efflux transporter EmrE"/>
    <property type="match status" value="1"/>
</dbReference>
<keyword evidence="7 12" id="KW-0812">Transmembrane</keyword>
<evidence type="ECO:0000256" key="6">
    <source>
        <dbReference type="ARBA" id="ARBA00022556"/>
    </source>
</evidence>
<dbReference type="Proteomes" id="UP001065613">
    <property type="component" value="Chromosome"/>
</dbReference>
<gene>
    <name evidence="14" type="ORF">KA717_37505</name>
</gene>
<organism evidence="14">
    <name type="scientific">Woronichinia naegeliana WA131</name>
    <dbReference type="NCBI Taxonomy" id="2824559"/>
    <lineage>
        <taxon>Bacteria</taxon>
        <taxon>Bacillati</taxon>
        <taxon>Cyanobacteriota</taxon>
        <taxon>Cyanophyceae</taxon>
        <taxon>Synechococcales</taxon>
        <taxon>Coelosphaeriaceae</taxon>
        <taxon>Woronichinia</taxon>
    </lineage>
</organism>
<evidence type="ECO:0000256" key="4">
    <source>
        <dbReference type="ARBA" id="ARBA00022516"/>
    </source>
</evidence>
<evidence type="ECO:0000256" key="10">
    <source>
        <dbReference type="ARBA" id="ARBA00023098"/>
    </source>
</evidence>
<keyword evidence="9 12" id="KW-1133">Transmembrane helix</keyword>
<dbReference type="Pfam" id="PF00892">
    <property type="entry name" value="EamA"/>
    <property type="match status" value="1"/>
</dbReference>
<dbReference type="GO" id="GO:0005886">
    <property type="term" value="C:plasma membrane"/>
    <property type="evidence" value="ECO:0007669"/>
    <property type="project" value="UniProtKB-SubCell"/>
</dbReference>
<keyword evidence="3" id="KW-1003">Cell membrane</keyword>
<feature type="transmembrane region" description="Helical" evidence="12">
    <location>
        <begin position="75"/>
        <end position="95"/>
    </location>
</feature>
<feature type="transmembrane region" description="Helical" evidence="12">
    <location>
        <begin position="101"/>
        <end position="118"/>
    </location>
</feature>
<evidence type="ECO:0000256" key="8">
    <source>
        <dbReference type="ARBA" id="ARBA00022985"/>
    </source>
</evidence>
<evidence type="ECO:0000313" key="14">
    <source>
        <dbReference type="EMBL" id="UXE61046.1"/>
    </source>
</evidence>
<dbReference type="InterPro" id="IPR000620">
    <property type="entry name" value="EamA_dom"/>
</dbReference>
<keyword evidence="10" id="KW-0443">Lipid metabolism</keyword>
<sequence>MNHIYIFLTIFFTVYGQIVIKWQVNSAGTLPIEPSEKVVFILRLLLNPWILSGLFSAFLASLTWMAAMTKFTLSYAYPFISLTFVLIMLSAAIFFREPITPPKVFGIIAIVAGVIVGAKG</sequence>
<dbReference type="EMBL" id="CP073041">
    <property type="protein sequence ID" value="UXE61046.1"/>
    <property type="molecule type" value="Genomic_DNA"/>
</dbReference>
<comment type="similarity">
    <text evidence="2">Belongs to the EamA transporter family.</text>
</comment>
<evidence type="ECO:0000256" key="11">
    <source>
        <dbReference type="ARBA" id="ARBA00023136"/>
    </source>
</evidence>
<keyword evidence="11 12" id="KW-0472">Membrane</keyword>
<accession>A0A977PVH7</accession>
<name>A0A977PVH7_9CYAN</name>
<dbReference type="KEGG" id="wna:KA717_37505"/>
<evidence type="ECO:0000256" key="7">
    <source>
        <dbReference type="ARBA" id="ARBA00022692"/>
    </source>
</evidence>
<keyword evidence="5" id="KW-0997">Cell inner membrane</keyword>
<evidence type="ECO:0000256" key="3">
    <source>
        <dbReference type="ARBA" id="ARBA00022475"/>
    </source>
</evidence>
<evidence type="ECO:0000256" key="9">
    <source>
        <dbReference type="ARBA" id="ARBA00022989"/>
    </source>
</evidence>
<keyword evidence="4" id="KW-0444">Lipid biosynthesis</keyword>
<dbReference type="InterPro" id="IPR037185">
    <property type="entry name" value="EmrE-like"/>
</dbReference>
<dbReference type="PANTHER" id="PTHR30561">
    <property type="entry name" value="SMR FAMILY PROTON-DEPENDENT DRUG EFFLUX TRANSPORTER SUGE"/>
    <property type="match status" value="1"/>
</dbReference>
<proteinExistence type="inferred from homology"/>
<dbReference type="PANTHER" id="PTHR30561:SF9">
    <property type="entry name" value="4-AMINO-4-DEOXY-L-ARABINOSE-PHOSPHOUNDECAPRENOL FLIPPASE SUBUNIT ARNF-RELATED"/>
    <property type="match status" value="1"/>
</dbReference>